<evidence type="ECO:0000313" key="4">
    <source>
        <dbReference type="Proteomes" id="UP001278500"/>
    </source>
</evidence>
<dbReference type="EMBL" id="JAUEPP010000005">
    <property type="protein sequence ID" value="KAK3343156.1"/>
    <property type="molecule type" value="Genomic_DNA"/>
</dbReference>
<evidence type="ECO:0000313" key="3">
    <source>
        <dbReference type="EMBL" id="KAK3343156.1"/>
    </source>
</evidence>
<feature type="compositionally biased region" description="Low complexity" evidence="1">
    <location>
        <begin position="46"/>
        <end position="67"/>
    </location>
</feature>
<reference evidence="3" key="2">
    <citation type="submission" date="2023-06" db="EMBL/GenBank/DDBJ databases">
        <authorList>
            <consortium name="Lawrence Berkeley National Laboratory"/>
            <person name="Haridas S."/>
            <person name="Hensen N."/>
            <person name="Bonometti L."/>
            <person name="Westerberg I."/>
            <person name="Brannstrom I.O."/>
            <person name="Guillou S."/>
            <person name="Cros-Aarteil S."/>
            <person name="Calhoun S."/>
            <person name="Kuo A."/>
            <person name="Mondo S."/>
            <person name="Pangilinan J."/>
            <person name="Riley R."/>
            <person name="Labutti K."/>
            <person name="Andreopoulos B."/>
            <person name="Lipzen A."/>
            <person name="Chen C."/>
            <person name="Yanf M."/>
            <person name="Daum C."/>
            <person name="Ng V."/>
            <person name="Clum A."/>
            <person name="Steindorff A."/>
            <person name="Ohm R."/>
            <person name="Martin F."/>
            <person name="Silar P."/>
            <person name="Natvig D."/>
            <person name="Lalanne C."/>
            <person name="Gautier V."/>
            <person name="Ament-Velasquez S.L."/>
            <person name="Kruys A."/>
            <person name="Hutchinson M.I."/>
            <person name="Powell A.J."/>
            <person name="Barry K."/>
            <person name="Miller A.N."/>
            <person name="Grigoriev I.V."/>
            <person name="Debuchy R."/>
            <person name="Gladieux P."/>
            <person name="Thoren M.H."/>
            <person name="Johannesson H."/>
        </authorList>
    </citation>
    <scope>NUCLEOTIDE SEQUENCE</scope>
    <source>
        <strain evidence="3">CBS 560.94</strain>
    </source>
</reference>
<accession>A0AAE0JDP0</accession>
<sequence length="206" mass="21636">MRTFPALTFTRKALLLSALAHLASIALTLPQNQGTSYTLSSRTVTSTTSSSTHLSPSLIHSSLPTPTADNDQAERNDQGADVTTETIFSTIIIPTATELTTILTVVTNAPHDTTPSASLITSSTSKPAAPNPHCIVEGGEDGICVTVVPIWPTDTLAQAVKRQVNSNSISYYSTALVTSTVVVHPTITKVLTAIHAPNTTYTLIGP</sequence>
<feature type="chain" id="PRO_5042266120" evidence="2">
    <location>
        <begin position="29"/>
        <end position="206"/>
    </location>
</feature>
<dbReference type="AlphaFoldDB" id="A0AAE0JDP0"/>
<dbReference type="RefSeq" id="XP_062680949.1">
    <property type="nucleotide sequence ID" value="XM_062829722.1"/>
</dbReference>
<dbReference type="Proteomes" id="UP001278500">
    <property type="component" value="Unassembled WGS sequence"/>
</dbReference>
<keyword evidence="4" id="KW-1185">Reference proteome</keyword>
<proteinExistence type="predicted"/>
<feature type="region of interest" description="Disordered" evidence="1">
    <location>
        <begin position="46"/>
        <end position="80"/>
    </location>
</feature>
<name>A0AAE0JDP0_9PEZI</name>
<comment type="caution">
    <text evidence="3">The sequence shown here is derived from an EMBL/GenBank/DDBJ whole genome shotgun (WGS) entry which is preliminary data.</text>
</comment>
<evidence type="ECO:0000256" key="1">
    <source>
        <dbReference type="SAM" id="MobiDB-lite"/>
    </source>
</evidence>
<keyword evidence="2" id="KW-0732">Signal</keyword>
<feature type="signal peptide" evidence="2">
    <location>
        <begin position="1"/>
        <end position="28"/>
    </location>
</feature>
<dbReference type="GeneID" id="87866876"/>
<organism evidence="3 4">
    <name type="scientific">Neurospora tetraspora</name>
    <dbReference type="NCBI Taxonomy" id="94610"/>
    <lineage>
        <taxon>Eukaryota</taxon>
        <taxon>Fungi</taxon>
        <taxon>Dikarya</taxon>
        <taxon>Ascomycota</taxon>
        <taxon>Pezizomycotina</taxon>
        <taxon>Sordariomycetes</taxon>
        <taxon>Sordariomycetidae</taxon>
        <taxon>Sordariales</taxon>
        <taxon>Sordariaceae</taxon>
        <taxon>Neurospora</taxon>
    </lineage>
</organism>
<evidence type="ECO:0000256" key="2">
    <source>
        <dbReference type="SAM" id="SignalP"/>
    </source>
</evidence>
<reference evidence="3" key="1">
    <citation type="journal article" date="2023" name="Mol. Phylogenet. Evol.">
        <title>Genome-scale phylogeny and comparative genomics of the fungal order Sordariales.</title>
        <authorList>
            <person name="Hensen N."/>
            <person name="Bonometti L."/>
            <person name="Westerberg I."/>
            <person name="Brannstrom I.O."/>
            <person name="Guillou S."/>
            <person name="Cros-Aarteil S."/>
            <person name="Calhoun S."/>
            <person name="Haridas S."/>
            <person name="Kuo A."/>
            <person name="Mondo S."/>
            <person name="Pangilinan J."/>
            <person name="Riley R."/>
            <person name="LaButti K."/>
            <person name="Andreopoulos B."/>
            <person name="Lipzen A."/>
            <person name="Chen C."/>
            <person name="Yan M."/>
            <person name="Daum C."/>
            <person name="Ng V."/>
            <person name="Clum A."/>
            <person name="Steindorff A."/>
            <person name="Ohm R.A."/>
            <person name="Martin F."/>
            <person name="Silar P."/>
            <person name="Natvig D.O."/>
            <person name="Lalanne C."/>
            <person name="Gautier V."/>
            <person name="Ament-Velasquez S.L."/>
            <person name="Kruys A."/>
            <person name="Hutchinson M.I."/>
            <person name="Powell A.J."/>
            <person name="Barry K."/>
            <person name="Miller A.N."/>
            <person name="Grigoriev I.V."/>
            <person name="Debuchy R."/>
            <person name="Gladieux P."/>
            <person name="Hiltunen Thoren M."/>
            <person name="Johannesson H."/>
        </authorList>
    </citation>
    <scope>NUCLEOTIDE SEQUENCE</scope>
    <source>
        <strain evidence="3">CBS 560.94</strain>
    </source>
</reference>
<gene>
    <name evidence="3" type="ORF">B0H65DRAFT_550324</name>
</gene>
<protein>
    <submittedName>
        <fullName evidence="3">Uncharacterized protein</fullName>
    </submittedName>
</protein>